<feature type="compositionally biased region" description="Basic and acidic residues" evidence="1">
    <location>
        <begin position="208"/>
        <end position="228"/>
    </location>
</feature>
<feature type="compositionally biased region" description="Basic and acidic residues" evidence="1">
    <location>
        <begin position="141"/>
        <end position="174"/>
    </location>
</feature>
<dbReference type="EMBL" id="CABFWN010000007">
    <property type="protein sequence ID" value="VUG20298.1"/>
    <property type="molecule type" value="Genomic_DNA"/>
</dbReference>
<dbReference type="AlphaFoldDB" id="A0A7D9D0H3"/>
<evidence type="ECO:0000313" key="3">
    <source>
        <dbReference type="Proteomes" id="UP000478008"/>
    </source>
</evidence>
<proteinExistence type="predicted"/>
<reference evidence="2 3" key="1">
    <citation type="submission" date="2019-07" db="EMBL/GenBank/DDBJ databases">
        <authorList>
            <person name="Friedrich A."/>
            <person name="Schacherer J."/>
        </authorList>
    </citation>
    <scope>NUCLEOTIDE SEQUENCE [LARGE SCALE GENOMIC DNA]</scope>
</reference>
<keyword evidence="3" id="KW-1185">Reference proteome</keyword>
<gene>
    <name evidence="2" type="ORF">DEBR0S7_00716G</name>
</gene>
<feature type="region of interest" description="Disordered" evidence="1">
    <location>
        <begin position="292"/>
        <end position="316"/>
    </location>
</feature>
<feature type="compositionally biased region" description="Basic and acidic residues" evidence="1">
    <location>
        <begin position="296"/>
        <end position="307"/>
    </location>
</feature>
<accession>A0A7D9D0H3</accession>
<feature type="compositionally biased region" description="Acidic residues" evidence="1">
    <location>
        <begin position="131"/>
        <end position="140"/>
    </location>
</feature>
<dbReference type="Proteomes" id="UP000478008">
    <property type="component" value="Unassembled WGS sequence"/>
</dbReference>
<feature type="region of interest" description="Disordered" evidence="1">
    <location>
        <begin position="123"/>
        <end position="228"/>
    </location>
</feature>
<sequence>MDIPYLVKKLKLRLHLFWSKMYYENPEDDPSILTRRPKKGMLISLRNEEYASYMMSHDTSEIQQRGEEPRIPLGVLSCVKENERFNSKEREETNKENQEFTQNLQGTLAILRNIVDYGVEEEENNVSREMFDEEGLVIEDQENKMETDDISNKDKGENNKRKQEMNERENGKVEGDEEEEEDEGDAEDYDENKENIVPLNEILGRSSMLDKSDDRMGREEREQGQEIRGRRHRLRDIIFLRMGILKEESSRERSSRGRNSRMTLDSNPLVSTEEARKKDRLPILTAMDIPGIIESHSNKNAENDRRGTSAPTRGSHGTIREYRINVLKEKSRDKMASMISTRAPTFGFFRNLEPSIRFPSENPEIFKTVINDVSLNAALIANGNRRQSLDVDKSKLDAGLTNLNHYERLDQNQEITRQLREKRRFSTGTDLTDIIGSYQ</sequence>
<evidence type="ECO:0000256" key="1">
    <source>
        <dbReference type="SAM" id="MobiDB-lite"/>
    </source>
</evidence>
<evidence type="ECO:0000313" key="2">
    <source>
        <dbReference type="EMBL" id="VUG20298.1"/>
    </source>
</evidence>
<feature type="region of interest" description="Disordered" evidence="1">
    <location>
        <begin position="248"/>
        <end position="277"/>
    </location>
</feature>
<organism evidence="2 3">
    <name type="scientific">Dekkera bruxellensis</name>
    <name type="common">Brettanomyces custersii</name>
    <dbReference type="NCBI Taxonomy" id="5007"/>
    <lineage>
        <taxon>Eukaryota</taxon>
        <taxon>Fungi</taxon>
        <taxon>Dikarya</taxon>
        <taxon>Ascomycota</taxon>
        <taxon>Saccharomycotina</taxon>
        <taxon>Pichiomycetes</taxon>
        <taxon>Pichiales</taxon>
        <taxon>Pichiaceae</taxon>
        <taxon>Brettanomyces</taxon>
    </lineage>
</organism>
<name>A0A7D9D0H3_DEKBR</name>
<protein>
    <submittedName>
        <fullName evidence="2">DEBR0S7_00716g1_1</fullName>
    </submittedName>
</protein>
<feature type="compositionally biased region" description="Acidic residues" evidence="1">
    <location>
        <begin position="175"/>
        <end position="191"/>
    </location>
</feature>